<evidence type="ECO:0000313" key="6">
    <source>
        <dbReference type="Proteomes" id="UP000322899"/>
    </source>
</evidence>
<dbReference type="PANTHER" id="PTHR10540:SF6">
    <property type="entry name" value="EUKARYOTIC TRANSLATION INITIATION FACTOR 3 SUBUNIT F"/>
    <property type="match status" value="1"/>
</dbReference>
<organism evidence="3 7">
    <name type="scientific">Cafeteria roenbergensis</name>
    <name type="common">Marine flagellate</name>
    <dbReference type="NCBI Taxonomy" id="33653"/>
    <lineage>
        <taxon>Eukaryota</taxon>
        <taxon>Sar</taxon>
        <taxon>Stramenopiles</taxon>
        <taxon>Bigyra</taxon>
        <taxon>Opalozoa</taxon>
        <taxon>Bicosoecida</taxon>
        <taxon>Cafeteriaceae</taxon>
        <taxon>Cafeteria</taxon>
    </lineage>
</organism>
<dbReference type="GO" id="GO:0008237">
    <property type="term" value="F:metallopeptidase activity"/>
    <property type="evidence" value="ECO:0007669"/>
    <property type="project" value="InterPro"/>
</dbReference>
<comment type="caution">
    <text evidence="3">The sequence shown here is derived from an EMBL/GenBank/DDBJ whole genome shotgun (WGS) entry which is preliminary data.</text>
</comment>
<dbReference type="Proteomes" id="UP000325113">
    <property type="component" value="Unassembled WGS sequence"/>
</dbReference>
<evidence type="ECO:0000313" key="3">
    <source>
        <dbReference type="EMBL" id="KAA0153920.1"/>
    </source>
</evidence>
<dbReference type="InterPro" id="IPR000555">
    <property type="entry name" value="JAMM/MPN+_dom"/>
</dbReference>
<dbReference type="GO" id="GO:0071541">
    <property type="term" value="C:eukaryotic translation initiation factor 3 complex, eIF3m"/>
    <property type="evidence" value="ECO:0007669"/>
    <property type="project" value="TreeGrafter"/>
</dbReference>
<name>A0A5A8CP11_CAFRO</name>
<sequence length="342" mass="34601">MATDCIVFDDSAPAAVHAHPVVLFSILDHFLRRPAGASRVIGLLLGRSTSAALHVTNCIPVMHCVRGTGIDLDPDSMGKMVELMREVDSSEALVGWYSVGGAPAAGAEPAPAAGAGGQPLLNDVAFALHEYFSGMATMSDCPVHLAMDASMATDSLPFAAFVNLSDSLANGGLALFEQVPVTVVSSEAERVALDALAASGKTSKGSAAFAALSEAAYGQRSGLRGVTAEEAGSVSSGASRGTVTGVPRDLESVVRGVTRLATLLEAAQTFVDDVSAGKRAADPAVGASIAEALSAVPRLPAETVAKAVRGGVSDLVMTSFLTSLTAAQLALSERIASAVPLA</sequence>
<dbReference type="GO" id="GO:0031369">
    <property type="term" value="F:translation initiation factor binding"/>
    <property type="evidence" value="ECO:0007669"/>
    <property type="project" value="TreeGrafter"/>
</dbReference>
<accession>A0A5A8CP11</accession>
<dbReference type="PROSITE" id="PS50249">
    <property type="entry name" value="MPN"/>
    <property type="match status" value="1"/>
</dbReference>
<keyword evidence="7" id="KW-1185">Reference proteome</keyword>
<evidence type="ECO:0000259" key="1">
    <source>
        <dbReference type="PROSITE" id="PS50249"/>
    </source>
</evidence>
<evidence type="ECO:0000313" key="8">
    <source>
        <dbReference type="Proteomes" id="UP000324907"/>
    </source>
</evidence>
<evidence type="ECO:0000313" key="9">
    <source>
        <dbReference type="Proteomes" id="UP000325113"/>
    </source>
</evidence>
<gene>
    <name evidence="5" type="ORF">FNF27_07148</name>
    <name evidence="2" type="ORF">FNF28_07022</name>
    <name evidence="3" type="ORF">FNF29_02908</name>
    <name evidence="4" type="ORF">FNF31_05756</name>
</gene>
<dbReference type="GO" id="GO:0003743">
    <property type="term" value="F:translation initiation factor activity"/>
    <property type="evidence" value="ECO:0007669"/>
    <property type="project" value="TreeGrafter"/>
</dbReference>
<dbReference type="Pfam" id="PF13012">
    <property type="entry name" value="MitMem_reg"/>
    <property type="match status" value="1"/>
</dbReference>
<dbReference type="InterPro" id="IPR024969">
    <property type="entry name" value="EIF3F/CSN6-like_C"/>
</dbReference>
<evidence type="ECO:0000313" key="7">
    <source>
        <dbReference type="Proteomes" id="UP000323011"/>
    </source>
</evidence>
<dbReference type="Pfam" id="PF01398">
    <property type="entry name" value="JAB"/>
    <property type="match status" value="1"/>
</dbReference>
<dbReference type="Proteomes" id="UP000322899">
    <property type="component" value="Unassembled WGS sequence"/>
</dbReference>
<dbReference type="AlphaFoldDB" id="A0A5A8CP11"/>
<dbReference type="OMA" id="EYFVHFH"/>
<reference evidence="6 7" key="1">
    <citation type="submission" date="2019-07" db="EMBL/GenBank/DDBJ databases">
        <title>Genomes of Cafeteria roenbergensis.</title>
        <authorList>
            <person name="Fischer M.G."/>
            <person name="Hackl T."/>
            <person name="Roman M."/>
        </authorList>
    </citation>
    <scope>NUCLEOTIDE SEQUENCE [LARGE SCALE GENOMIC DNA]</scope>
    <source>
        <strain evidence="3 7">BVI</strain>
        <strain evidence="4 9">Cflag</strain>
        <strain evidence="5 6">E4-10P</strain>
        <strain evidence="2 8">RCC970-E3</strain>
    </source>
</reference>
<proteinExistence type="predicted"/>
<feature type="domain" description="MPN" evidence="1">
    <location>
        <begin position="16"/>
        <end position="167"/>
    </location>
</feature>
<evidence type="ECO:0000313" key="4">
    <source>
        <dbReference type="EMBL" id="KAA0157410.1"/>
    </source>
</evidence>
<dbReference type="Proteomes" id="UP000324907">
    <property type="component" value="Unassembled WGS sequence"/>
</dbReference>
<dbReference type="EMBL" id="VLTL01000207">
    <property type="protein sequence ID" value="KAA0152491.1"/>
    <property type="molecule type" value="Genomic_DNA"/>
</dbReference>
<dbReference type="Gene3D" id="3.40.140.10">
    <property type="entry name" value="Cytidine Deaminase, domain 2"/>
    <property type="match status" value="1"/>
</dbReference>
<evidence type="ECO:0000313" key="2">
    <source>
        <dbReference type="EMBL" id="KAA0152491.1"/>
    </source>
</evidence>
<dbReference type="EMBL" id="VLTN01000014">
    <property type="protein sequence ID" value="KAA0153920.1"/>
    <property type="molecule type" value="Genomic_DNA"/>
</dbReference>
<dbReference type="SMART" id="SM00232">
    <property type="entry name" value="JAB_MPN"/>
    <property type="match status" value="1"/>
</dbReference>
<protein>
    <recommendedName>
        <fullName evidence="1">MPN domain-containing protein</fullName>
    </recommendedName>
</protein>
<evidence type="ECO:0000313" key="5">
    <source>
        <dbReference type="EMBL" id="KAA0168636.1"/>
    </source>
</evidence>
<dbReference type="EMBL" id="VLTO01000075">
    <property type="protein sequence ID" value="KAA0168636.1"/>
    <property type="molecule type" value="Genomic_DNA"/>
</dbReference>
<dbReference type="Proteomes" id="UP000323011">
    <property type="component" value="Unassembled WGS sequence"/>
</dbReference>
<dbReference type="OrthoDB" id="25498at2759"/>
<dbReference type="PANTHER" id="PTHR10540">
    <property type="entry name" value="EUKARYOTIC TRANSLATION INITIATION FACTOR 3 SUBUNIT F-RELATED"/>
    <property type="match status" value="1"/>
</dbReference>
<dbReference type="EMBL" id="VLTM01000077">
    <property type="protein sequence ID" value="KAA0157410.1"/>
    <property type="molecule type" value="Genomic_DNA"/>
</dbReference>
<dbReference type="InterPro" id="IPR037518">
    <property type="entry name" value="MPN"/>
</dbReference>